<dbReference type="KEGG" id="pht:BLM14_23720"/>
<dbReference type="Proteomes" id="UP000232163">
    <property type="component" value="Unassembled WGS sequence"/>
</dbReference>
<feature type="transmembrane region" description="Helical" evidence="1">
    <location>
        <begin position="28"/>
        <end position="48"/>
    </location>
</feature>
<keyword evidence="1" id="KW-0812">Transmembrane</keyword>
<accession>A0A2N9VPM7</accession>
<keyword evidence="1" id="KW-0472">Membrane</keyword>
<evidence type="ECO:0000313" key="3">
    <source>
        <dbReference type="Proteomes" id="UP000232163"/>
    </source>
</evidence>
<reference evidence="2 3" key="1">
    <citation type="journal article" date="2017" name="Int J Environ Stud">
        <title>Does the Miocene-Pliocene relict legume Oxytropis triphylla form nitrogen-fixing nodules with a combination of bacterial strains?</title>
        <authorList>
            <person name="Safronova V."/>
            <person name="Belimov A."/>
            <person name="Sazanova A."/>
            <person name="Kuznetsova I."/>
            <person name="Popova J."/>
            <person name="Andronov E."/>
            <person name="Verkhozina A."/>
            <person name="Tikhonovich I."/>
        </authorList>
    </citation>
    <scope>NUCLEOTIDE SEQUENCE [LARGE SCALE GENOMIC DNA]</scope>
    <source>
        <strain evidence="2 3">Tri-38</strain>
    </source>
</reference>
<keyword evidence="3" id="KW-1185">Reference proteome</keyword>
<protein>
    <submittedName>
        <fullName evidence="2">Uncharacterized protein</fullName>
    </submittedName>
</protein>
<dbReference type="EMBL" id="MZMT01000062">
    <property type="protein sequence ID" value="PIO41445.1"/>
    <property type="molecule type" value="Genomic_DNA"/>
</dbReference>
<comment type="caution">
    <text evidence="2">The sequence shown here is derived from an EMBL/GenBank/DDBJ whole genome shotgun (WGS) entry which is preliminary data.</text>
</comment>
<keyword evidence="1" id="KW-1133">Transmembrane helix</keyword>
<proteinExistence type="predicted"/>
<gene>
    <name evidence="2" type="ORF">B5P45_29120</name>
</gene>
<evidence type="ECO:0000256" key="1">
    <source>
        <dbReference type="SAM" id="Phobius"/>
    </source>
</evidence>
<sequence>MSQYKIAFTNYNKAYFYFEQTIIKLVKIYLIIIAYIFLYIINTVYFLLNRQSITSKFAKLRESRLDKILKIAFDFHQET</sequence>
<name>A0A2N9VPM7_9HYPH</name>
<organism evidence="2 3">
    <name type="scientific">Phyllobacterium zundukense</name>
    <dbReference type="NCBI Taxonomy" id="1867719"/>
    <lineage>
        <taxon>Bacteria</taxon>
        <taxon>Pseudomonadati</taxon>
        <taxon>Pseudomonadota</taxon>
        <taxon>Alphaproteobacteria</taxon>
        <taxon>Hyphomicrobiales</taxon>
        <taxon>Phyllobacteriaceae</taxon>
        <taxon>Phyllobacterium</taxon>
    </lineage>
</organism>
<dbReference type="AlphaFoldDB" id="A0A2N9VPM7"/>
<evidence type="ECO:0000313" key="2">
    <source>
        <dbReference type="EMBL" id="PIO41445.1"/>
    </source>
</evidence>